<sequence length="163" mass="18097">MKCQKKQPVSSRKVCVCLIAYQSLQIATWSPRSPLDMPFGMSCPITNDSNNSHCGMDFQHGTNDLATYSYDFSDLEPDYINQNFANTFGSQKNLTLVSIKDNGSCSGPKTKMANTLFESTCENYGEISKRKASSGFLNLEFHMVWIGGSSNQIEGSDCIPKNY</sequence>
<organism evidence="1 2">
    <name type="scientific">Carya illinoinensis</name>
    <name type="common">Pecan</name>
    <dbReference type="NCBI Taxonomy" id="32201"/>
    <lineage>
        <taxon>Eukaryota</taxon>
        <taxon>Viridiplantae</taxon>
        <taxon>Streptophyta</taxon>
        <taxon>Embryophyta</taxon>
        <taxon>Tracheophyta</taxon>
        <taxon>Spermatophyta</taxon>
        <taxon>Magnoliopsida</taxon>
        <taxon>eudicotyledons</taxon>
        <taxon>Gunneridae</taxon>
        <taxon>Pentapetalae</taxon>
        <taxon>rosids</taxon>
        <taxon>fabids</taxon>
        <taxon>Fagales</taxon>
        <taxon>Juglandaceae</taxon>
        <taxon>Carya</taxon>
    </lineage>
</organism>
<comment type="caution">
    <text evidence="1">The sequence shown here is derived from an EMBL/GenBank/DDBJ whole genome shotgun (WGS) entry which is preliminary data.</text>
</comment>
<reference evidence="1" key="1">
    <citation type="submission" date="2021-01" db="EMBL/GenBank/DDBJ databases">
        <authorList>
            <person name="Lovell J.T."/>
            <person name="Bentley N."/>
            <person name="Bhattarai G."/>
            <person name="Jenkins J.W."/>
            <person name="Sreedasyam A."/>
            <person name="Alarcon Y."/>
            <person name="Bock C."/>
            <person name="Boston L."/>
            <person name="Carlson J."/>
            <person name="Cervantes K."/>
            <person name="Clermont K."/>
            <person name="Krom N."/>
            <person name="Kubenka K."/>
            <person name="Mamidi S."/>
            <person name="Mattison C."/>
            <person name="Monteros M."/>
            <person name="Pisani C."/>
            <person name="Plott C."/>
            <person name="Rajasekar S."/>
            <person name="Rhein H.S."/>
            <person name="Rohla C."/>
            <person name="Song M."/>
            <person name="Hilaire R.S."/>
            <person name="Shu S."/>
            <person name="Wells L."/>
            <person name="Wang X."/>
            <person name="Webber J."/>
            <person name="Heerema R.J."/>
            <person name="Klein P."/>
            <person name="Conner P."/>
            <person name="Grauke L."/>
            <person name="Grimwood J."/>
            <person name="Schmutz J."/>
            <person name="Randall J.J."/>
        </authorList>
    </citation>
    <scope>NUCLEOTIDE SEQUENCE</scope>
    <source>
        <tissue evidence="1">Leaf</tissue>
    </source>
</reference>
<protein>
    <submittedName>
        <fullName evidence="1">Uncharacterized protein</fullName>
    </submittedName>
</protein>
<evidence type="ECO:0000313" key="1">
    <source>
        <dbReference type="EMBL" id="KAG6714414.1"/>
    </source>
</evidence>
<name>A0A922JRM7_CARIL</name>
<dbReference type="Proteomes" id="UP000811246">
    <property type="component" value="Chromosome 5"/>
</dbReference>
<gene>
    <name evidence="1" type="ORF">I3842_05G201400</name>
</gene>
<accession>A0A922JRM7</accession>
<proteinExistence type="predicted"/>
<evidence type="ECO:0000313" key="2">
    <source>
        <dbReference type="Proteomes" id="UP000811246"/>
    </source>
</evidence>
<dbReference type="EMBL" id="CM031829">
    <property type="protein sequence ID" value="KAG6714414.1"/>
    <property type="molecule type" value="Genomic_DNA"/>
</dbReference>
<dbReference type="AlphaFoldDB" id="A0A922JRM7"/>